<dbReference type="RefSeq" id="WP_199843036.1">
    <property type="nucleotide sequence ID" value="NZ_CP022685.1"/>
</dbReference>
<evidence type="ECO:0000313" key="1">
    <source>
        <dbReference type="EMBL" id="ATL27360.1"/>
    </source>
</evidence>
<name>A0A291Q6E6_9ACTN</name>
<reference evidence="1 2" key="1">
    <citation type="submission" date="2017-08" db="EMBL/GenBank/DDBJ databases">
        <title>Complete Genome Sequence of Streptomyces formicae KY5, the formicamycin producer.</title>
        <authorList>
            <person name="Holmes N.A."/>
            <person name="Devine R."/>
            <person name="Qin Z."/>
            <person name="Seipke R.F."/>
            <person name="Wilkinson B."/>
            <person name="Hutchings M.I."/>
        </authorList>
    </citation>
    <scope>NUCLEOTIDE SEQUENCE [LARGE SCALE GENOMIC DNA]</scope>
    <source>
        <strain evidence="1 2">KY5</strain>
    </source>
</reference>
<gene>
    <name evidence="1" type="ORF">KY5_2342</name>
</gene>
<dbReference type="AlphaFoldDB" id="A0A291Q6E6"/>
<dbReference type="EMBL" id="CP022685">
    <property type="protein sequence ID" value="ATL27360.1"/>
    <property type="molecule type" value="Genomic_DNA"/>
</dbReference>
<dbReference type="Proteomes" id="UP000221011">
    <property type="component" value="Chromosome"/>
</dbReference>
<sequence length="58" mass="6885">MSLNLLRWLLAPRTSLLARRIRRTRHYEISSDAAWRLARLRLHPDEVPYRNHGHSPAS</sequence>
<keyword evidence="2" id="KW-1185">Reference proteome</keyword>
<accession>A0A291Q6E6</accession>
<organism evidence="1 2">
    <name type="scientific">Streptomyces formicae</name>
    <dbReference type="NCBI Taxonomy" id="1616117"/>
    <lineage>
        <taxon>Bacteria</taxon>
        <taxon>Bacillati</taxon>
        <taxon>Actinomycetota</taxon>
        <taxon>Actinomycetes</taxon>
        <taxon>Kitasatosporales</taxon>
        <taxon>Streptomycetaceae</taxon>
        <taxon>Streptomyces</taxon>
    </lineage>
</organism>
<proteinExistence type="predicted"/>
<protein>
    <submittedName>
        <fullName evidence="1">Uncharacterized protein</fullName>
    </submittedName>
</protein>
<dbReference type="KEGG" id="sfk:KY5_2342"/>
<evidence type="ECO:0000313" key="2">
    <source>
        <dbReference type="Proteomes" id="UP000221011"/>
    </source>
</evidence>